<accession>A0A846XX89</accession>
<name>A0A846XX89_9NOCA</name>
<dbReference type="RefSeq" id="WP_067878960.1">
    <property type="nucleotide sequence ID" value="NZ_JAAXOP010000004.1"/>
</dbReference>
<dbReference type="Gene3D" id="1.10.260.40">
    <property type="entry name" value="lambda repressor-like DNA-binding domains"/>
    <property type="match status" value="1"/>
</dbReference>
<evidence type="ECO:0000313" key="2">
    <source>
        <dbReference type="Proteomes" id="UP000565711"/>
    </source>
</evidence>
<evidence type="ECO:0000313" key="1">
    <source>
        <dbReference type="EMBL" id="NKY50314.1"/>
    </source>
</evidence>
<evidence type="ECO:0008006" key="3">
    <source>
        <dbReference type="Google" id="ProtNLM"/>
    </source>
</evidence>
<dbReference type="Proteomes" id="UP000565711">
    <property type="component" value="Unassembled WGS sequence"/>
</dbReference>
<organism evidence="1 2">
    <name type="scientific">Nocardia vermiculata</name>
    <dbReference type="NCBI Taxonomy" id="257274"/>
    <lineage>
        <taxon>Bacteria</taxon>
        <taxon>Bacillati</taxon>
        <taxon>Actinomycetota</taxon>
        <taxon>Actinomycetes</taxon>
        <taxon>Mycobacteriales</taxon>
        <taxon>Nocardiaceae</taxon>
        <taxon>Nocardia</taxon>
    </lineage>
</organism>
<dbReference type="InterPro" id="IPR010982">
    <property type="entry name" value="Lambda_DNA-bd_dom_sf"/>
</dbReference>
<gene>
    <name evidence="1" type="ORF">HGA08_08845</name>
</gene>
<dbReference type="GO" id="GO:0003677">
    <property type="term" value="F:DNA binding"/>
    <property type="evidence" value="ECO:0007669"/>
    <property type="project" value="InterPro"/>
</dbReference>
<reference evidence="1 2" key="1">
    <citation type="submission" date="2020-04" db="EMBL/GenBank/DDBJ databases">
        <title>MicrobeNet Type strains.</title>
        <authorList>
            <person name="Nicholson A.C."/>
        </authorList>
    </citation>
    <scope>NUCLEOTIDE SEQUENCE [LARGE SCALE GENOMIC DNA]</scope>
    <source>
        <strain evidence="1 2">JCM 12354</strain>
    </source>
</reference>
<dbReference type="EMBL" id="JAAXOP010000004">
    <property type="protein sequence ID" value="NKY50314.1"/>
    <property type="molecule type" value="Genomic_DNA"/>
</dbReference>
<dbReference type="AlphaFoldDB" id="A0A846XX89"/>
<comment type="caution">
    <text evidence="1">The sequence shown here is derived from an EMBL/GenBank/DDBJ whole genome shotgun (WGS) entry which is preliminary data.</text>
</comment>
<proteinExistence type="predicted"/>
<protein>
    <recommendedName>
        <fullName evidence="3">HTH cro/C1-type domain-containing protein</fullName>
    </recommendedName>
</protein>
<sequence>MIVTTWTKVEVRALRDTALRRTQEEFAECLGFKVETIQKWEQKATVERPVKGRSAEALDTALAQLESDQRERFRSELSRLEADNARTPTLITASSEPGTDAKEVEEVRRRDFGKMAAAAGAAILLPDNNSARIGRGDVQRLLAGVNALERADQQHGGAGLVGYAADRLERVKGLLDRGVFDTATGNAFISAAGEMAVLSGWLAYDADRHVLARRCYGDAMALGAEAGDSDLMAHTCLYLSNQAAALARYPGSPGGSPHRALQLNDRARDLVRGRSAGRVHALIGLRDAQAYALLGDRSAFGRSIATAWRELEHAMQFEPLEEVPQWLRFVTSSEVADTEARGYADVGDLSRAVELYGAAVEHPAGRRNTTIVRAWSAATRARAGDTTGALEHGMFALAGLSDMSSTRTLKRLKPVRDAVADVPAGEEFRNKYDSLTEKAATQ</sequence>
<keyword evidence="2" id="KW-1185">Reference proteome</keyword>